<gene>
    <name evidence="2" type="ORF">DILT_LOCUS12038</name>
</gene>
<organism evidence="2 3">
    <name type="scientific">Dibothriocephalus latus</name>
    <name type="common">Fish tapeworm</name>
    <name type="synonym">Diphyllobothrium latum</name>
    <dbReference type="NCBI Taxonomy" id="60516"/>
    <lineage>
        <taxon>Eukaryota</taxon>
        <taxon>Metazoa</taxon>
        <taxon>Spiralia</taxon>
        <taxon>Lophotrochozoa</taxon>
        <taxon>Platyhelminthes</taxon>
        <taxon>Cestoda</taxon>
        <taxon>Eucestoda</taxon>
        <taxon>Diphyllobothriidea</taxon>
        <taxon>Diphyllobothriidae</taxon>
        <taxon>Dibothriocephalus</taxon>
    </lineage>
</organism>
<name>A0A3P7LX84_DIBLA</name>
<evidence type="ECO:0000256" key="1">
    <source>
        <dbReference type="SAM" id="MobiDB-lite"/>
    </source>
</evidence>
<accession>A0A3P7LX84</accession>
<reference evidence="2 3" key="1">
    <citation type="submission" date="2018-11" db="EMBL/GenBank/DDBJ databases">
        <authorList>
            <consortium name="Pathogen Informatics"/>
        </authorList>
    </citation>
    <scope>NUCLEOTIDE SEQUENCE [LARGE SCALE GENOMIC DNA]</scope>
</reference>
<dbReference type="EMBL" id="UYRU01065013">
    <property type="protein sequence ID" value="VDN16207.1"/>
    <property type="molecule type" value="Genomic_DNA"/>
</dbReference>
<protein>
    <submittedName>
        <fullName evidence="2">Uncharacterized protein</fullName>
    </submittedName>
</protein>
<keyword evidence="3" id="KW-1185">Reference proteome</keyword>
<sequence length="143" mass="15230">MKVSDDRASSTIFFKFLQLLEASASCVDDTASAEDKEDEDFPTAEDTEPPAQPTQQIEVELMALCKQRDALLHQLAEARAREFQTIGSISAAQEKLNGISGFLAAHGKASSSEPPAPVDLPPVSFGDLAAVSNSSDINLGKHV</sequence>
<feature type="compositionally biased region" description="Acidic residues" evidence="1">
    <location>
        <begin position="31"/>
        <end position="48"/>
    </location>
</feature>
<evidence type="ECO:0000313" key="2">
    <source>
        <dbReference type="EMBL" id="VDN16207.1"/>
    </source>
</evidence>
<feature type="region of interest" description="Disordered" evidence="1">
    <location>
        <begin position="27"/>
        <end position="53"/>
    </location>
</feature>
<evidence type="ECO:0000313" key="3">
    <source>
        <dbReference type="Proteomes" id="UP000281553"/>
    </source>
</evidence>
<proteinExistence type="predicted"/>
<dbReference type="AlphaFoldDB" id="A0A3P7LX84"/>
<dbReference type="Proteomes" id="UP000281553">
    <property type="component" value="Unassembled WGS sequence"/>
</dbReference>